<dbReference type="Proteomes" id="UP000002748">
    <property type="component" value="Unassembled WGS sequence"/>
</dbReference>
<dbReference type="AlphaFoldDB" id="J5SJS1"/>
<evidence type="ECO:0000313" key="2">
    <source>
        <dbReference type="Proteomes" id="UP000002748"/>
    </source>
</evidence>
<comment type="caution">
    <text evidence="1">The sequence shown here is derived from an EMBL/GenBank/DDBJ whole genome shotgun (WGS) entry which is preliminary data.</text>
</comment>
<organism evidence="1 2">
    <name type="scientific">Trichosporon asahii var. asahii (strain ATCC 90039 / CBS 2479 / JCM 2466 / KCTC 7840 / NBRC 103889/ NCYC 2677 / UAMH 7654)</name>
    <name type="common">Yeast</name>
    <dbReference type="NCBI Taxonomy" id="1186058"/>
    <lineage>
        <taxon>Eukaryota</taxon>
        <taxon>Fungi</taxon>
        <taxon>Dikarya</taxon>
        <taxon>Basidiomycota</taxon>
        <taxon>Agaricomycotina</taxon>
        <taxon>Tremellomycetes</taxon>
        <taxon>Trichosporonales</taxon>
        <taxon>Trichosporonaceae</taxon>
        <taxon>Trichosporon</taxon>
    </lineage>
</organism>
<reference evidence="1 2" key="1">
    <citation type="journal article" date="2012" name="Eukaryot. Cell">
        <title>Draft genome sequence of CBS 2479, the standard type strain of Trichosporon asahii.</title>
        <authorList>
            <person name="Yang R.Y."/>
            <person name="Li H.T."/>
            <person name="Zhu H."/>
            <person name="Zhou G.P."/>
            <person name="Wang M."/>
            <person name="Wang L."/>
        </authorList>
    </citation>
    <scope>NUCLEOTIDE SEQUENCE [LARGE SCALE GENOMIC DNA]</scope>
    <source>
        <strain evidence="2">ATCC 90039 / CBS 2479 / JCM 2466 / KCTC 7840 / NCYC 2677 / UAMH 7654</strain>
    </source>
</reference>
<evidence type="ECO:0000313" key="1">
    <source>
        <dbReference type="EMBL" id="EJT45976.1"/>
    </source>
</evidence>
<dbReference type="EMBL" id="ALBS01000313">
    <property type="protein sequence ID" value="EJT45976.1"/>
    <property type="molecule type" value="Genomic_DNA"/>
</dbReference>
<accession>J5SJS1</accession>
<protein>
    <submittedName>
        <fullName evidence="1">Uncharacterized protein</fullName>
    </submittedName>
</protein>
<sequence length="279" mass="30665">MSEKTFDDVDFDLFKFLSKHCLPRAPSDLDIPEWAATRDFLMSPSPSFDLSKFGSFVSPADMLSDSDISAHSFNPSFPNGIRPYPMDFLNTAGVQENWNSVPVSPEVPITVMSSPLIPSDDASMDGSSSASEWELPRRLREGLVETPHSPKLMCSSAHVSSQVHILRLTSNTTLVKQLFGDNMCTNCRESPAKLNCVQEPVSERRCEKQPVEVLSSESTPKPAEADSFRHAHTLQPSEGTIAGTRVALAELMGDMEVIQHVTRALNPRCTGGPRVLCRS</sequence>
<dbReference type="HOGENOM" id="CLU_998154_0_0_1"/>
<gene>
    <name evidence="1" type="ORF">A1Q1_05560</name>
</gene>
<proteinExistence type="predicted"/>
<dbReference type="GeneID" id="25989072"/>
<dbReference type="KEGG" id="tasa:A1Q1_05560"/>
<name>J5SJS1_TRIAS</name>
<dbReference type="VEuPathDB" id="FungiDB:A1Q1_05560"/>
<dbReference type="RefSeq" id="XP_014177161.1">
    <property type="nucleotide sequence ID" value="XM_014321686.1"/>
</dbReference>